<dbReference type="InterPro" id="IPR008775">
    <property type="entry name" value="Phytyl_CoA_dOase-like"/>
</dbReference>
<evidence type="ECO:0000256" key="1">
    <source>
        <dbReference type="SAM" id="MobiDB-lite"/>
    </source>
</evidence>
<feature type="region of interest" description="Disordered" evidence="1">
    <location>
        <begin position="243"/>
        <end position="267"/>
    </location>
</feature>
<name>A0A6B1DNI4_9CHLR</name>
<proteinExistence type="predicted"/>
<sequence length="267" mass="29533">MAKVFLEQGAMVVRGLMKRHVATVRRDIMQTTDEAIAQLDRATRSDVGWHTPNGSLFIPSPSGYVREQQIMVTGTNYNTSAALLRSALEPALLDIVEAILGPNIETFNLGQCLVKEPAGGHPKHLHQDSAYFEHRYLGPVGVLVYCVDTNVERGALHVVPGTHKLGQLDHVDTFSHLGLDDGEWPWEAALPIEGNAGDAIFFHVRTVHGSKPNFTDIPRPVFIHRYRRPDDYIVAGGTTVENRSARGEHDASQAQGLMVRGFRSQRD</sequence>
<dbReference type="GO" id="GO:0016706">
    <property type="term" value="F:2-oxoglutarate-dependent dioxygenase activity"/>
    <property type="evidence" value="ECO:0007669"/>
    <property type="project" value="UniProtKB-ARBA"/>
</dbReference>
<dbReference type="Gene3D" id="2.60.120.620">
    <property type="entry name" value="q2cbj1_9rhob like domain"/>
    <property type="match status" value="1"/>
</dbReference>
<gene>
    <name evidence="2" type="ORF">F4Y08_01855</name>
</gene>
<dbReference type="SUPFAM" id="SSF51197">
    <property type="entry name" value="Clavaminate synthase-like"/>
    <property type="match status" value="1"/>
</dbReference>
<keyword evidence="2" id="KW-0560">Oxidoreductase</keyword>
<organism evidence="2">
    <name type="scientific">Caldilineaceae bacterium SB0662_bin_9</name>
    <dbReference type="NCBI Taxonomy" id="2605258"/>
    <lineage>
        <taxon>Bacteria</taxon>
        <taxon>Bacillati</taxon>
        <taxon>Chloroflexota</taxon>
        <taxon>Caldilineae</taxon>
        <taxon>Caldilineales</taxon>
        <taxon>Caldilineaceae</taxon>
    </lineage>
</organism>
<dbReference type="GO" id="GO:0005506">
    <property type="term" value="F:iron ion binding"/>
    <property type="evidence" value="ECO:0007669"/>
    <property type="project" value="UniProtKB-ARBA"/>
</dbReference>
<accession>A0A6B1DNI4</accession>
<evidence type="ECO:0000313" key="2">
    <source>
        <dbReference type="EMBL" id="MYD89070.1"/>
    </source>
</evidence>
<dbReference type="PANTHER" id="PTHR20883:SF48">
    <property type="entry name" value="ECTOINE DIOXYGENASE"/>
    <property type="match status" value="1"/>
</dbReference>
<protein>
    <submittedName>
        <fullName evidence="2">Phytanoyl-CoA dioxygenase family protein</fullName>
    </submittedName>
</protein>
<dbReference type="EMBL" id="VXPY01000013">
    <property type="protein sequence ID" value="MYD89070.1"/>
    <property type="molecule type" value="Genomic_DNA"/>
</dbReference>
<comment type="caution">
    <text evidence="2">The sequence shown here is derived from an EMBL/GenBank/DDBJ whole genome shotgun (WGS) entry which is preliminary data.</text>
</comment>
<dbReference type="AlphaFoldDB" id="A0A6B1DNI4"/>
<dbReference type="PANTHER" id="PTHR20883">
    <property type="entry name" value="PHYTANOYL-COA DIOXYGENASE DOMAIN CONTAINING 1"/>
    <property type="match status" value="1"/>
</dbReference>
<keyword evidence="2" id="KW-0223">Dioxygenase</keyword>
<dbReference type="Pfam" id="PF05721">
    <property type="entry name" value="PhyH"/>
    <property type="match status" value="1"/>
</dbReference>
<reference evidence="2" key="1">
    <citation type="submission" date="2019-09" db="EMBL/GenBank/DDBJ databases">
        <title>Characterisation of the sponge microbiome using genome-centric metagenomics.</title>
        <authorList>
            <person name="Engelberts J.P."/>
            <person name="Robbins S.J."/>
            <person name="De Goeij J.M."/>
            <person name="Aranda M."/>
            <person name="Bell S.C."/>
            <person name="Webster N.S."/>
        </authorList>
    </citation>
    <scope>NUCLEOTIDE SEQUENCE</scope>
    <source>
        <strain evidence="2">SB0662_bin_9</strain>
    </source>
</reference>